<evidence type="ECO:0000313" key="2">
    <source>
        <dbReference type="EMBL" id="KIK58063.1"/>
    </source>
</evidence>
<dbReference type="Proteomes" id="UP000053593">
    <property type="component" value="Unassembled WGS sequence"/>
</dbReference>
<reference evidence="2 3" key="1">
    <citation type="submission" date="2014-04" db="EMBL/GenBank/DDBJ databases">
        <title>Evolutionary Origins and Diversification of the Mycorrhizal Mutualists.</title>
        <authorList>
            <consortium name="DOE Joint Genome Institute"/>
            <consortium name="Mycorrhizal Genomics Consortium"/>
            <person name="Kohler A."/>
            <person name="Kuo A."/>
            <person name="Nagy L.G."/>
            <person name="Floudas D."/>
            <person name="Copeland A."/>
            <person name="Barry K.W."/>
            <person name="Cichocki N."/>
            <person name="Veneault-Fourrey C."/>
            <person name="LaButti K."/>
            <person name="Lindquist E.A."/>
            <person name="Lipzen A."/>
            <person name="Lundell T."/>
            <person name="Morin E."/>
            <person name="Murat C."/>
            <person name="Riley R."/>
            <person name="Ohm R."/>
            <person name="Sun H."/>
            <person name="Tunlid A."/>
            <person name="Henrissat B."/>
            <person name="Grigoriev I.V."/>
            <person name="Hibbett D.S."/>
            <person name="Martin F."/>
        </authorList>
    </citation>
    <scope>NUCLEOTIDE SEQUENCE [LARGE SCALE GENOMIC DNA]</scope>
    <source>
        <strain evidence="2 3">FD-317 M1</strain>
    </source>
</reference>
<dbReference type="OrthoDB" id="3245627at2759"/>
<dbReference type="HOGENOM" id="CLU_044614_0_0_1"/>
<evidence type="ECO:0000313" key="3">
    <source>
        <dbReference type="Proteomes" id="UP000053593"/>
    </source>
</evidence>
<accession>A0A0D0CR95</accession>
<feature type="transmembrane region" description="Helical" evidence="1">
    <location>
        <begin position="224"/>
        <end position="247"/>
    </location>
</feature>
<keyword evidence="3" id="KW-1185">Reference proteome</keyword>
<evidence type="ECO:0000256" key="1">
    <source>
        <dbReference type="SAM" id="Phobius"/>
    </source>
</evidence>
<proteinExistence type="predicted"/>
<dbReference type="AlphaFoldDB" id="A0A0D0CR95"/>
<sequence length="327" mass="36191">MSTSKLDTPTERTFERSLYVGGQVTGILYGIQLVMYYMSCRLLLQKKPTSSYPFSGSTRHAAFYIMYGATLVILWTIALACNALLGQNAWIDHREDGPAAYIADNLSAAYNTLGTTAGIMMNFLSDGLLIYRCHMIWNSWKVVSIPILIYFGALSMSVLLIYDSAQPRASFFNGQAVDYMIPYLSLTITLNVTVTALICGRILLLQKKVRKLLGNSYAKEYTGINALLVESAALFTILGVSYIIVYARHDPTSVALVQVWGDFCAISPQLIILRSAMGCGWTKDTAEQLTGIIFRRDTLDLSASRPTQNEHAICTSDSTLRSDVDFV</sequence>
<organism evidence="2 3">
    <name type="scientific">Collybiopsis luxurians FD-317 M1</name>
    <dbReference type="NCBI Taxonomy" id="944289"/>
    <lineage>
        <taxon>Eukaryota</taxon>
        <taxon>Fungi</taxon>
        <taxon>Dikarya</taxon>
        <taxon>Basidiomycota</taxon>
        <taxon>Agaricomycotina</taxon>
        <taxon>Agaricomycetes</taxon>
        <taxon>Agaricomycetidae</taxon>
        <taxon>Agaricales</taxon>
        <taxon>Marasmiineae</taxon>
        <taxon>Omphalotaceae</taxon>
        <taxon>Collybiopsis</taxon>
        <taxon>Collybiopsis luxurians</taxon>
    </lineage>
</organism>
<keyword evidence="1" id="KW-0472">Membrane</keyword>
<keyword evidence="1" id="KW-0812">Transmembrane</keyword>
<name>A0A0D0CR95_9AGAR</name>
<feature type="transmembrane region" description="Helical" evidence="1">
    <location>
        <begin position="61"/>
        <end position="85"/>
    </location>
</feature>
<feature type="transmembrane region" description="Helical" evidence="1">
    <location>
        <begin position="143"/>
        <end position="162"/>
    </location>
</feature>
<gene>
    <name evidence="2" type="ORF">GYMLUDRAFT_246427</name>
</gene>
<dbReference type="EMBL" id="KN834787">
    <property type="protein sequence ID" value="KIK58063.1"/>
    <property type="molecule type" value="Genomic_DNA"/>
</dbReference>
<feature type="transmembrane region" description="Helical" evidence="1">
    <location>
        <begin position="20"/>
        <end position="40"/>
    </location>
</feature>
<protein>
    <submittedName>
        <fullName evidence="2">Uncharacterized protein</fullName>
    </submittedName>
</protein>
<keyword evidence="1" id="KW-1133">Transmembrane helix</keyword>
<feature type="transmembrane region" description="Helical" evidence="1">
    <location>
        <begin position="182"/>
        <end position="204"/>
    </location>
</feature>